<accession>A0A8J5JI14</accession>
<evidence type="ECO:0000313" key="2">
    <source>
        <dbReference type="Proteomes" id="UP000747542"/>
    </source>
</evidence>
<protein>
    <submittedName>
        <fullName evidence="1">Uncharacterized protein</fullName>
    </submittedName>
</protein>
<comment type="caution">
    <text evidence="1">The sequence shown here is derived from an EMBL/GenBank/DDBJ whole genome shotgun (WGS) entry which is preliminary data.</text>
</comment>
<sequence>RCGRCLDAQPGSFLSLAPVKIFSTPPTPRLVPVVPGNIVPRLMTSVTGQCDGAGNNVPHLMTSMTGQEVWERTNKTRGVAVIRPDNITRRSCRIGISLVERRLVRCDY</sequence>
<dbReference type="AlphaFoldDB" id="A0A8J5JI14"/>
<organism evidence="1 2">
    <name type="scientific">Homarus americanus</name>
    <name type="common">American lobster</name>
    <dbReference type="NCBI Taxonomy" id="6706"/>
    <lineage>
        <taxon>Eukaryota</taxon>
        <taxon>Metazoa</taxon>
        <taxon>Ecdysozoa</taxon>
        <taxon>Arthropoda</taxon>
        <taxon>Crustacea</taxon>
        <taxon>Multicrustacea</taxon>
        <taxon>Malacostraca</taxon>
        <taxon>Eumalacostraca</taxon>
        <taxon>Eucarida</taxon>
        <taxon>Decapoda</taxon>
        <taxon>Pleocyemata</taxon>
        <taxon>Astacidea</taxon>
        <taxon>Nephropoidea</taxon>
        <taxon>Nephropidae</taxon>
        <taxon>Homarus</taxon>
    </lineage>
</organism>
<keyword evidence="2" id="KW-1185">Reference proteome</keyword>
<proteinExistence type="predicted"/>
<reference evidence="1" key="1">
    <citation type="journal article" date="2021" name="Sci. Adv.">
        <title>The American lobster genome reveals insights on longevity, neural, and immune adaptations.</title>
        <authorList>
            <person name="Polinski J.M."/>
            <person name="Zimin A.V."/>
            <person name="Clark K.F."/>
            <person name="Kohn A.B."/>
            <person name="Sadowski N."/>
            <person name="Timp W."/>
            <person name="Ptitsyn A."/>
            <person name="Khanna P."/>
            <person name="Romanova D.Y."/>
            <person name="Williams P."/>
            <person name="Greenwood S.J."/>
            <person name="Moroz L.L."/>
            <person name="Walt D.R."/>
            <person name="Bodnar A.G."/>
        </authorList>
    </citation>
    <scope>NUCLEOTIDE SEQUENCE</scope>
    <source>
        <strain evidence="1">GMGI-L3</strain>
    </source>
</reference>
<feature type="non-terminal residue" evidence="1">
    <location>
        <position position="1"/>
    </location>
</feature>
<dbReference type="Proteomes" id="UP000747542">
    <property type="component" value="Unassembled WGS sequence"/>
</dbReference>
<evidence type="ECO:0000313" key="1">
    <source>
        <dbReference type="EMBL" id="KAG7158732.1"/>
    </source>
</evidence>
<name>A0A8J5JI14_HOMAM</name>
<dbReference type="EMBL" id="JAHLQT010034478">
    <property type="protein sequence ID" value="KAG7158732.1"/>
    <property type="molecule type" value="Genomic_DNA"/>
</dbReference>
<gene>
    <name evidence="1" type="ORF">Hamer_G011402</name>
</gene>